<dbReference type="InterPro" id="IPR012725">
    <property type="entry name" value="Chaperone_DnaK"/>
</dbReference>
<keyword evidence="4 9" id="KW-0597">Phosphoprotein</keyword>
<evidence type="ECO:0000256" key="10">
    <source>
        <dbReference type="RuleBase" id="RU003322"/>
    </source>
</evidence>
<dbReference type="SUPFAM" id="SSF100934">
    <property type="entry name" value="Heat shock protein 70kD (HSP70), C-terminal subdomain"/>
    <property type="match status" value="1"/>
</dbReference>
<dbReference type="GO" id="GO:0005737">
    <property type="term" value="C:cytoplasm"/>
    <property type="evidence" value="ECO:0007669"/>
    <property type="project" value="UniProtKB-ARBA"/>
</dbReference>
<evidence type="ECO:0000256" key="5">
    <source>
        <dbReference type="ARBA" id="ARBA00022741"/>
    </source>
</evidence>
<evidence type="ECO:0000256" key="11">
    <source>
        <dbReference type="SAM" id="Coils"/>
    </source>
</evidence>
<evidence type="ECO:0000256" key="12">
    <source>
        <dbReference type="SAM" id="MobiDB-lite"/>
    </source>
</evidence>
<dbReference type="CDD" id="cd10234">
    <property type="entry name" value="ASKHA_NBD_HSP70_DnaK-like"/>
    <property type="match status" value="1"/>
</dbReference>
<dbReference type="InterPro" id="IPR013126">
    <property type="entry name" value="Hsp_70_fam"/>
</dbReference>
<evidence type="ECO:0000256" key="8">
    <source>
        <dbReference type="ARBA" id="ARBA00023186"/>
    </source>
</evidence>
<dbReference type="NCBIfam" id="NF001413">
    <property type="entry name" value="PRK00290.1"/>
    <property type="match status" value="1"/>
</dbReference>
<comment type="function">
    <text evidence="1 9">Acts as a chaperone.</text>
</comment>
<name>A0A023D9V0_9BACL</name>
<evidence type="ECO:0000256" key="1">
    <source>
        <dbReference type="ARBA" id="ARBA00002290"/>
    </source>
</evidence>
<dbReference type="FunFam" id="1.20.1270.10:FF:000001">
    <property type="entry name" value="Molecular chaperone DnaK"/>
    <property type="match status" value="1"/>
</dbReference>
<dbReference type="Pfam" id="PF00012">
    <property type="entry name" value="HSP70"/>
    <property type="match status" value="1"/>
</dbReference>
<dbReference type="GO" id="GO:0051082">
    <property type="term" value="F:unfolded protein binding"/>
    <property type="evidence" value="ECO:0007669"/>
    <property type="project" value="InterPro"/>
</dbReference>
<sequence length="608" mass="66250">MSKIIGIDLGTTNSCVAVLEGGEPKVIPNPEGSRTTPSVVAFKNGERLVGEVAKRQAITNPNTVISIKRHMGTDYKVEIEGKKYTPQEISAIILQYLKSYAEDYLGEPVTRAVITVPAYFNDAQRQATKDAGRIAGLQVERIINEPTAAALAYGLDKEEDQTILVYDLGGGTFDVSILELGDGVFEVKATAGDNHLGGDDFDQVIIDYLVDQFKQEHGIDLSKDKMALQRLKDAAEKAKKELSGVMQTQISLPFISANESGPLHLETTLTRAKFEELSAHLVERTMGPVRQALQDAGLTPADIDKIILVGGSTRIPAVQEAIKRELGKEPHKGVNPDEVVAIGAAIQGGVIAGEVKDVVLLDVTPLSLGIETMGGVFTKLIERNTTIPTSKSQIFTTAADNQTTVDIHVLQGERPMAADNKTLGRFQLTDIPPAPRGVPQIEVTFDIDANGIVHVRAKDLGTNKEQSITIKSSSGLSEEEIQRMIKEAEENAEADRKRKEAAELRNEADHLIFTTEKTLKEVEGKVDEAEMKKAREAKDALKAALEKNDLDEIRKKKEALQEAVQQLSMKLYEQAAKQAQNQQTGADGATKKDNNVVDAEFEEVKDDK</sequence>
<keyword evidence="5 9" id="KW-0547">Nucleotide-binding</keyword>
<reference evidence="13 14" key="1">
    <citation type="submission" date="2014-04" db="EMBL/GenBank/DDBJ databases">
        <title>Whole genome shotgun sequence of Geobacillus caldoxylosilyticus NBRC 107762.</title>
        <authorList>
            <person name="Hosoyama A."/>
            <person name="Hosoyama Y."/>
            <person name="Katano-Makiyama Y."/>
            <person name="Tsuchikane K."/>
            <person name="Ohji S."/>
            <person name="Ichikawa N."/>
            <person name="Yamazoe A."/>
            <person name="Fujita N."/>
        </authorList>
    </citation>
    <scope>NUCLEOTIDE SEQUENCE [LARGE SCALE GENOMIC DNA]</scope>
    <source>
        <strain evidence="13 14">NBRC 107762</strain>
    </source>
</reference>
<dbReference type="Gene3D" id="1.20.1270.10">
    <property type="match status" value="1"/>
</dbReference>
<dbReference type="PANTHER" id="PTHR19375">
    <property type="entry name" value="HEAT SHOCK PROTEIN 70KDA"/>
    <property type="match status" value="1"/>
</dbReference>
<dbReference type="FunFam" id="3.90.640.10:FF:000003">
    <property type="entry name" value="Molecular chaperone DnaK"/>
    <property type="match status" value="1"/>
</dbReference>
<dbReference type="Proteomes" id="UP000023561">
    <property type="component" value="Unassembled WGS sequence"/>
</dbReference>
<dbReference type="OrthoDB" id="9766019at2"/>
<dbReference type="SUPFAM" id="SSF53067">
    <property type="entry name" value="Actin-like ATPase domain"/>
    <property type="match status" value="2"/>
</dbReference>
<gene>
    <name evidence="9 13" type="primary">dnaK</name>
    <name evidence="13" type="ORF">GCA01S_001_00680</name>
</gene>
<dbReference type="SUPFAM" id="SSF100920">
    <property type="entry name" value="Heat shock protein 70kD (HSP70), peptide-binding domain"/>
    <property type="match status" value="1"/>
</dbReference>
<keyword evidence="6 9" id="KW-0067">ATP-binding</keyword>
<evidence type="ECO:0000256" key="4">
    <source>
        <dbReference type="ARBA" id="ARBA00022553"/>
    </source>
</evidence>
<protein>
    <recommendedName>
        <fullName evidence="3 9">Chaperone protein DnaK</fullName>
    </recommendedName>
    <alternativeName>
        <fullName evidence="9">HSP70</fullName>
    </alternativeName>
    <alternativeName>
        <fullName evidence="9">Heat shock 70 kDa protein</fullName>
    </alternativeName>
    <alternativeName>
        <fullName evidence="9">Heat shock protein 70</fullName>
    </alternativeName>
</protein>
<keyword evidence="7 9" id="KW-0346">Stress response</keyword>
<comment type="caution">
    <text evidence="13">The sequence shown here is derived from an EMBL/GenBank/DDBJ whole genome shotgun (WGS) entry which is preliminary data.</text>
</comment>
<dbReference type="FunFam" id="2.60.34.10:FF:000014">
    <property type="entry name" value="Chaperone protein DnaK HSP70"/>
    <property type="match status" value="1"/>
</dbReference>
<dbReference type="InterPro" id="IPR043129">
    <property type="entry name" value="ATPase_NBD"/>
</dbReference>
<feature type="coiled-coil region" evidence="11">
    <location>
        <begin position="478"/>
        <end position="570"/>
    </location>
</feature>
<dbReference type="Gene3D" id="2.60.34.10">
    <property type="entry name" value="Substrate Binding Domain Of DNAk, Chain A, domain 1"/>
    <property type="match status" value="1"/>
</dbReference>
<evidence type="ECO:0000256" key="2">
    <source>
        <dbReference type="ARBA" id="ARBA00007381"/>
    </source>
</evidence>
<dbReference type="InterPro" id="IPR018181">
    <property type="entry name" value="Heat_shock_70_CS"/>
</dbReference>
<dbReference type="HAMAP" id="MF_00332">
    <property type="entry name" value="DnaK"/>
    <property type="match status" value="1"/>
</dbReference>
<dbReference type="Gene3D" id="3.90.640.10">
    <property type="entry name" value="Actin, Chain A, domain 4"/>
    <property type="match status" value="1"/>
</dbReference>
<dbReference type="InterPro" id="IPR029048">
    <property type="entry name" value="HSP70_C_sf"/>
</dbReference>
<dbReference type="Gene3D" id="3.30.420.40">
    <property type="match status" value="2"/>
</dbReference>
<feature type="coiled-coil region" evidence="11">
    <location>
        <begin position="221"/>
        <end position="248"/>
    </location>
</feature>
<comment type="similarity">
    <text evidence="2 9 10">Belongs to the heat shock protein 70 family.</text>
</comment>
<keyword evidence="8 9" id="KW-0143">Chaperone</keyword>
<evidence type="ECO:0000313" key="14">
    <source>
        <dbReference type="Proteomes" id="UP000023561"/>
    </source>
</evidence>
<dbReference type="InterPro" id="IPR029047">
    <property type="entry name" value="HSP70_peptide-bd_sf"/>
</dbReference>
<proteinExistence type="evidence at transcript level"/>
<accession>A0A023D9V0</accession>
<feature type="region of interest" description="Disordered" evidence="12">
    <location>
        <begin position="575"/>
        <end position="608"/>
    </location>
</feature>
<dbReference type="PROSITE" id="PS00329">
    <property type="entry name" value="HSP70_2"/>
    <property type="match status" value="1"/>
</dbReference>
<dbReference type="PRINTS" id="PR00301">
    <property type="entry name" value="HEATSHOCK70"/>
</dbReference>
<dbReference type="NCBIfam" id="TIGR02350">
    <property type="entry name" value="prok_dnaK"/>
    <property type="match status" value="1"/>
</dbReference>
<organism evidence="13 14">
    <name type="scientific">Parageobacillus caldoxylosilyticus NBRC 107762</name>
    <dbReference type="NCBI Taxonomy" id="1220594"/>
    <lineage>
        <taxon>Bacteria</taxon>
        <taxon>Bacillati</taxon>
        <taxon>Bacillota</taxon>
        <taxon>Bacilli</taxon>
        <taxon>Bacillales</taxon>
        <taxon>Anoxybacillaceae</taxon>
        <taxon>Saccharococcus</taxon>
    </lineage>
</organism>
<feature type="compositionally biased region" description="Acidic residues" evidence="12">
    <location>
        <begin position="599"/>
        <end position="608"/>
    </location>
</feature>
<evidence type="ECO:0000256" key="6">
    <source>
        <dbReference type="ARBA" id="ARBA00022840"/>
    </source>
</evidence>
<keyword evidence="14" id="KW-1185">Reference proteome</keyword>
<evidence type="ECO:0000256" key="7">
    <source>
        <dbReference type="ARBA" id="ARBA00023016"/>
    </source>
</evidence>
<evidence type="ECO:0000256" key="3">
    <source>
        <dbReference type="ARBA" id="ARBA00014415"/>
    </source>
</evidence>
<dbReference type="RefSeq" id="WP_042406306.1">
    <property type="nucleotide sequence ID" value="NZ_BAWO01000001.1"/>
</dbReference>
<dbReference type="GO" id="GO:0140662">
    <property type="term" value="F:ATP-dependent protein folding chaperone"/>
    <property type="evidence" value="ECO:0007669"/>
    <property type="project" value="InterPro"/>
</dbReference>
<keyword evidence="11" id="KW-0175">Coiled coil</keyword>
<evidence type="ECO:0000256" key="9">
    <source>
        <dbReference type="HAMAP-Rule" id="MF_00332"/>
    </source>
</evidence>
<evidence type="ECO:0000313" key="13">
    <source>
        <dbReference type="EMBL" id="GAJ38124.1"/>
    </source>
</evidence>
<feature type="modified residue" description="Phosphothreonine; by autocatalysis" evidence="9">
    <location>
        <position position="172"/>
    </location>
</feature>
<comment type="induction">
    <text evidence="9">By stress conditions e.g. heat shock.</text>
</comment>
<dbReference type="AlphaFoldDB" id="A0A023D9V0"/>
<dbReference type="EMBL" id="BAWO01000001">
    <property type="protein sequence ID" value="GAJ38124.1"/>
    <property type="molecule type" value="Genomic_DNA"/>
</dbReference>
<dbReference type="FunFam" id="3.30.420.40:FF:000545">
    <property type="entry name" value="Endoplasmic reticulum chaperone BiP"/>
    <property type="match status" value="1"/>
</dbReference>
<dbReference type="FunFam" id="3.30.420.40:FF:000020">
    <property type="entry name" value="Chaperone protein HscA homolog"/>
    <property type="match status" value="1"/>
</dbReference>
<dbReference type="PROSITE" id="PS01036">
    <property type="entry name" value="HSP70_3"/>
    <property type="match status" value="1"/>
</dbReference>
<dbReference type="GO" id="GO:0005524">
    <property type="term" value="F:ATP binding"/>
    <property type="evidence" value="ECO:0007669"/>
    <property type="project" value="UniProtKB-UniRule"/>
</dbReference>
<dbReference type="PROSITE" id="PS00297">
    <property type="entry name" value="HSP70_1"/>
    <property type="match status" value="1"/>
</dbReference>